<dbReference type="SUPFAM" id="SSF74784">
    <property type="entry name" value="Translin"/>
    <property type="match status" value="1"/>
</dbReference>
<gene>
    <name evidence="1" type="ORF">GPUH_LOCUS2962</name>
</gene>
<dbReference type="PANTHER" id="PTHR10741">
    <property type="entry name" value="TRANSLIN AND TRANSLIN ASSOCIATED PROTEIN X"/>
    <property type="match status" value="1"/>
</dbReference>
<accession>A0A3P6PYI6</accession>
<dbReference type="Gene3D" id="1.20.5.420">
    <property type="entry name" value="Immunoglobulin FC, subunit C"/>
    <property type="match status" value="1"/>
</dbReference>
<name>A0A3P6PYI6_9BILA</name>
<dbReference type="InterPro" id="IPR036081">
    <property type="entry name" value="Translin_sf"/>
</dbReference>
<dbReference type="OrthoDB" id="829at2759"/>
<reference evidence="1 2" key="1">
    <citation type="submission" date="2018-11" db="EMBL/GenBank/DDBJ databases">
        <authorList>
            <consortium name="Pathogen Informatics"/>
        </authorList>
    </citation>
    <scope>NUCLEOTIDE SEQUENCE [LARGE SCALE GENOMIC DNA]</scope>
</reference>
<protein>
    <submittedName>
        <fullName evidence="1">Uncharacterized protein</fullName>
    </submittedName>
</protein>
<dbReference type="Gene3D" id="1.20.58.190">
    <property type="entry name" value="Translin, domain 1"/>
    <property type="match status" value="1"/>
</dbReference>
<dbReference type="EMBL" id="UYRT01004747">
    <property type="protein sequence ID" value="VDK37170.1"/>
    <property type="molecule type" value="Genomic_DNA"/>
</dbReference>
<dbReference type="Proteomes" id="UP000271098">
    <property type="component" value="Unassembled WGS sequence"/>
</dbReference>
<evidence type="ECO:0000313" key="2">
    <source>
        <dbReference type="Proteomes" id="UP000271098"/>
    </source>
</evidence>
<dbReference type="Pfam" id="PF01997">
    <property type="entry name" value="Translin"/>
    <property type="match status" value="1"/>
</dbReference>
<sequence>MFSPSHYQQFQFLGAQLDEVKNILDRELQNQLEKLKTLVGSAYYRYHDNFRFVIQKLCFIVTFAHFLKEGSLLNRRKVAEVLKRKFDETIIAVIFVLGIDESDPPAGFGLDIEDYLFGVLQLASELSRFSVNAVIAGNNMLPFKVLFCKLPIVFTYFLRSRLTLDSVPLCISYL</sequence>
<dbReference type="GO" id="GO:0043565">
    <property type="term" value="F:sequence-specific DNA binding"/>
    <property type="evidence" value="ECO:0007669"/>
    <property type="project" value="InterPro"/>
</dbReference>
<dbReference type="AlphaFoldDB" id="A0A3P6PYI6"/>
<organism evidence="1 2">
    <name type="scientific">Gongylonema pulchrum</name>
    <dbReference type="NCBI Taxonomy" id="637853"/>
    <lineage>
        <taxon>Eukaryota</taxon>
        <taxon>Metazoa</taxon>
        <taxon>Ecdysozoa</taxon>
        <taxon>Nematoda</taxon>
        <taxon>Chromadorea</taxon>
        <taxon>Rhabditida</taxon>
        <taxon>Spirurina</taxon>
        <taxon>Spiruromorpha</taxon>
        <taxon>Spiruroidea</taxon>
        <taxon>Gongylonematidae</taxon>
        <taxon>Gongylonema</taxon>
    </lineage>
</organism>
<dbReference type="InterPro" id="IPR002848">
    <property type="entry name" value="Translin_fam"/>
</dbReference>
<keyword evidence="2" id="KW-1185">Reference proteome</keyword>
<evidence type="ECO:0000313" key="1">
    <source>
        <dbReference type="EMBL" id="VDK37170.1"/>
    </source>
</evidence>
<proteinExistence type="predicted"/>
<dbReference type="InterPro" id="IPR016068">
    <property type="entry name" value="Translin_N"/>
</dbReference>